<dbReference type="PANTHER" id="PTHR36348:SF1">
    <property type="entry name" value="EXPRESSED PROTEIN"/>
    <property type="match status" value="1"/>
</dbReference>
<sequence length="337" mass="38753">MATSVITPPAIPYALHWPSHNRLPVLFHSHLLPVCVGSRRQCFARKLALQFWSTNFPQHYRRRTSVWAVNQNAEESFKKTVAVDRLIDMLRDANDKELQKLVAENILAFNESFWIRLAARSETCKSDDDKKDYEELASLLMNLVDRLVDKTNEKIESATDVLKAILKPVVDEVEEIPWPPRDPETLKLMEKELKQREQEGHLDEGFLSEVTAQLRQAKEDGDKPGVEAMLQKVLQLYASRILSKRSYSTKGNEVLRDEQFLETIIKAPEGEWNKMLIDGMTVGKGEISPEELDNVIKKRIERTLIRTEAGSYQQRVLVEYLKGIQSRSDEIVQLLQG</sequence>
<accession>A0ABM4WUE2</accession>
<proteinExistence type="predicted"/>
<dbReference type="Proteomes" id="UP001652660">
    <property type="component" value="Chromosome 2e"/>
</dbReference>
<keyword evidence="1" id="KW-1185">Reference proteome</keyword>
<evidence type="ECO:0000313" key="1">
    <source>
        <dbReference type="Proteomes" id="UP001652660"/>
    </source>
</evidence>
<evidence type="ECO:0000313" key="2">
    <source>
        <dbReference type="RefSeq" id="XP_071935394.1"/>
    </source>
</evidence>
<reference evidence="2" key="1">
    <citation type="submission" date="2025-08" db="UniProtKB">
        <authorList>
            <consortium name="RefSeq"/>
        </authorList>
    </citation>
    <scope>IDENTIFICATION</scope>
    <source>
        <tissue evidence="2">Leaves</tissue>
    </source>
</reference>
<dbReference type="GeneID" id="140036747"/>
<dbReference type="PANTHER" id="PTHR36348">
    <property type="entry name" value="EXPRESSED PROTEIN"/>
    <property type="match status" value="1"/>
</dbReference>
<name>A0ABM4WUE2_COFAR</name>
<gene>
    <name evidence="2" type="primary">LOC140036747</name>
</gene>
<organism evidence="1 2">
    <name type="scientific">Coffea arabica</name>
    <name type="common">Arabian coffee</name>
    <dbReference type="NCBI Taxonomy" id="13443"/>
    <lineage>
        <taxon>Eukaryota</taxon>
        <taxon>Viridiplantae</taxon>
        <taxon>Streptophyta</taxon>
        <taxon>Embryophyta</taxon>
        <taxon>Tracheophyta</taxon>
        <taxon>Spermatophyta</taxon>
        <taxon>Magnoliopsida</taxon>
        <taxon>eudicotyledons</taxon>
        <taxon>Gunneridae</taxon>
        <taxon>Pentapetalae</taxon>
        <taxon>asterids</taxon>
        <taxon>lamiids</taxon>
        <taxon>Gentianales</taxon>
        <taxon>Rubiaceae</taxon>
        <taxon>Ixoroideae</taxon>
        <taxon>Gardenieae complex</taxon>
        <taxon>Bertiereae - Coffeeae clade</taxon>
        <taxon>Coffeeae</taxon>
        <taxon>Coffea</taxon>
    </lineage>
</organism>
<dbReference type="RefSeq" id="XP_071935394.1">
    <property type="nucleotide sequence ID" value="XM_072079293.1"/>
</dbReference>
<protein>
    <submittedName>
        <fullName evidence="2">Uncharacterized protein isoform X1</fullName>
    </submittedName>
</protein>